<dbReference type="KEGG" id="gey:QMQ05_03965"/>
<keyword evidence="3" id="KW-1185">Reference proteome</keyword>
<keyword evidence="1" id="KW-0812">Transmembrane</keyword>
<reference evidence="2 3" key="1">
    <citation type="submission" date="2023-05" db="EMBL/GenBank/DDBJ databases">
        <title>Glutamicibacter sp. B1, complete genome.</title>
        <authorList>
            <person name="Long Y.H."/>
            <person name="Fang T."/>
            <person name="Li X.Y."/>
        </authorList>
    </citation>
    <scope>NUCLEOTIDE SEQUENCE [LARGE SCALE GENOMIC DNA]</scope>
    <source>
        <strain evidence="2 3">B1</strain>
    </source>
</reference>
<evidence type="ECO:0000313" key="2">
    <source>
        <dbReference type="EMBL" id="XAO46696.1"/>
    </source>
</evidence>
<name>A0AAU6WHH7_9MICC</name>
<evidence type="ECO:0000313" key="3">
    <source>
        <dbReference type="Proteomes" id="UP001486888"/>
    </source>
</evidence>
<feature type="transmembrane region" description="Helical" evidence="1">
    <location>
        <begin position="119"/>
        <end position="137"/>
    </location>
</feature>
<dbReference type="Pfam" id="PF11188">
    <property type="entry name" value="DUF2975"/>
    <property type="match status" value="1"/>
</dbReference>
<keyword evidence="1" id="KW-0472">Membrane</keyword>
<dbReference type="EMBL" id="CP125942">
    <property type="protein sequence ID" value="XAO46696.1"/>
    <property type="molecule type" value="Genomic_DNA"/>
</dbReference>
<dbReference type="AlphaFoldDB" id="A0AAU6WHH7"/>
<keyword evidence="1" id="KW-1133">Transmembrane helix</keyword>
<dbReference type="RefSeq" id="WP_345473192.1">
    <property type="nucleotide sequence ID" value="NZ_CP125942.1"/>
</dbReference>
<feature type="transmembrane region" description="Helical" evidence="1">
    <location>
        <begin position="91"/>
        <end position="113"/>
    </location>
</feature>
<evidence type="ECO:0000256" key="1">
    <source>
        <dbReference type="SAM" id="Phobius"/>
    </source>
</evidence>
<gene>
    <name evidence="2" type="ORF">QMQ05_03965</name>
</gene>
<dbReference type="InterPro" id="IPR021354">
    <property type="entry name" value="DUF2975"/>
</dbReference>
<organism evidence="2 3">
    <name type="scientific">Glutamicibacter ectropisis</name>
    <dbReference type="NCBI Taxonomy" id="3046593"/>
    <lineage>
        <taxon>Bacteria</taxon>
        <taxon>Bacillati</taxon>
        <taxon>Actinomycetota</taxon>
        <taxon>Actinomycetes</taxon>
        <taxon>Micrococcales</taxon>
        <taxon>Micrococcaceae</taxon>
        <taxon>Glutamicibacter</taxon>
    </lineage>
</organism>
<dbReference type="Proteomes" id="UP001486888">
    <property type="component" value="Chromosome"/>
</dbReference>
<feature type="transmembrane region" description="Helical" evidence="1">
    <location>
        <begin position="7"/>
        <end position="31"/>
    </location>
</feature>
<proteinExistence type="predicted"/>
<sequence>MTSFTTTLLRITLAIIFCGSVLVQLFVLPLFISEVLTQYPEVAQLATPYKWVVILGILCLQICLVTIWALLNKVEHQEIFSPNALPWIDTFISACVIAGFLVLALGFHLLVIVNVGGPGVLLAVAGGVVIPAGLALLMKVMRQLLNSAITMNRQLSASL</sequence>
<feature type="transmembrane region" description="Helical" evidence="1">
    <location>
        <begin position="51"/>
        <end position="71"/>
    </location>
</feature>
<protein>
    <submittedName>
        <fullName evidence="2">DUF2975 domain-containing protein</fullName>
    </submittedName>
</protein>
<accession>A0AAU6WHH7</accession>